<dbReference type="Gene3D" id="3.40.50.1820">
    <property type="entry name" value="alpha/beta hydrolase"/>
    <property type="match status" value="1"/>
</dbReference>
<dbReference type="InterPro" id="IPR049552">
    <property type="entry name" value="PKS_DH_N"/>
</dbReference>
<dbReference type="PROSITE" id="PS52019">
    <property type="entry name" value="PKS_MFAS_DH"/>
    <property type="match status" value="1"/>
</dbReference>
<dbReference type="PROSITE" id="PS50075">
    <property type="entry name" value="CARRIER"/>
    <property type="match status" value="1"/>
</dbReference>
<dbReference type="Pfam" id="PF08242">
    <property type="entry name" value="Methyltransf_12"/>
    <property type="match status" value="1"/>
</dbReference>
<dbReference type="Gene3D" id="3.30.70.3290">
    <property type="match status" value="1"/>
</dbReference>
<dbReference type="InterPro" id="IPR042104">
    <property type="entry name" value="PKS_dehydratase_sf"/>
</dbReference>
<dbReference type="SUPFAM" id="SSF53474">
    <property type="entry name" value="alpha/beta-Hydrolases"/>
    <property type="match status" value="1"/>
</dbReference>
<dbReference type="Gene3D" id="3.40.50.720">
    <property type="entry name" value="NAD(P)-binding Rossmann-like Domain"/>
    <property type="match status" value="1"/>
</dbReference>
<dbReference type="SUPFAM" id="SSF47336">
    <property type="entry name" value="ACP-like"/>
    <property type="match status" value="1"/>
</dbReference>
<dbReference type="SMART" id="SM00825">
    <property type="entry name" value="PKS_KS"/>
    <property type="match status" value="1"/>
</dbReference>
<dbReference type="RefSeq" id="XP_044547623.1">
    <property type="nucleotide sequence ID" value="XM_044695519.1"/>
</dbReference>
<evidence type="ECO:0000313" key="11">
    <source>
        <dbReference type="Proteomes" id="UP000816034"/>
    </source>
</evidence>
<dbReference type="GO" id="GO:0044550">
    <property type="term" value="P:secondary metabolite biosynthetic process"/>
    <property type="evidence" value="ECO:0007669"/>
    <property type="project" value="UniProtKB-ARBA"/>
</dbReference>
<dbReference type="GeneID" id="68098191"/>
<dbReference type="PANTHER" id="PTHR45681:SF6">
    <property type="entry name" value="POLYKETIDE SYNTHASE 37"/>
    <property type="match status" value="1"/>
</dbReference>
<organism evidence="10 11">
    <name type="scientific">Naegleria lovaniensis</name>
    <name type="common">Amoeba</name>
    <dbReference type="NCBI Taxonomy" id="51637"/>
    <lineage>
        <taxon>Eukaryota</taxon>
        <taxon>Discoba</taxon>
        <taxon>Heterolobosea</taxon>
        <taxon>Tetramitia</taxon>
        <taxon>Eutetramitia</taxon>
        <taxon>Vahlkampfiidae</taxon>
        <taxon>Naegleria</taxon>
    </lineage>
</organism>
<dbReference type="EMBL" id="PYSW02000025">
    <property type="protein sequence ID" value="KAG2381944.1"/>
    <property type="molecule type" value="Genomic_DNA"/>
</dbReference>
<dbReference type="GO" id="GO:0008168">
    <property type="term" value="F:methyltransferase activity"/>
    <property type="evidence" value="ECO:0007669"/>
    <property type="project" value="UniProtKB-KW"/>
</dbReference>
<dbReference type="InterPro" id="IPR014030">
    <property type="entry name" value="Ketoacyl_synth_N"/>
</dbReference>
<dbReference type="InterPro" id="IPR036291">
    <property type="entry name" value="NAD(P)-bd_dom_sf"/>
</dbReference>
<dbReference type="InterPro" id="IPR049551">
    <property type="entry name" value="PKS_DH_C"/>
</dbReference>
<keyword evidence="11" id="KW-1185">Reference proteome</keyword>
<dbReference type="InterPro" id="IPR032821">
    <property type="entry name" value="PKS_assoc"/>
</dbReference>
<evidence type="ECO:0000259" key="7">
    <source>
        <dbReference type="PROSITE" id="PS50075"/>
    </source>
</evidence>
<keyword evidence="6" id="KW-1133">Transmembrane helix</keyword>
<evidence type="ECO:0000256" key="4">
    <source>
        <dbReference type="ARBA" id="ARBA00022679"/>
    </source>
</evidence>
<dbReference type="SUPFAM" id="SSF55048">
    <property type="entry name" value="Probable ACP-binding domain of malonyl-CoA ACP transacylase"/>
    <property type="match status" value="1"/>
</dbReference>
<gene>
    <name evidence="10" type="ORF">C9374_005736</name>
</gene>
<evidence type="ECO:0008006" key="12">
    <source>
        <dbReference type="Google" id="ProtNLM"/>
    </source>
</evidence>
<dbReference type="PROSITE" id="PS00012">
    <property type="entry name" value="PHOSPHOPANTETHEINE"/>
    <property type="match status" value="1"/>
</dbReference>
<dbReference type="Pfam" id="PF21089">
    <property type="entry name" value="PKS_DH_N"/>
    <property type="match status" value="1"/>
</dbReference>
<feature type="domain" description="Carrier" evidence="7">
    <location>
        <begin position="2169"/>
        <end position="2246"/>
    </location>
</feature>
<dbReference type="Proteomes" id="UP000816034">
    <property type="component" value="Unassembled WGS sequence"/>
</dbReference>
<dbReference type="InterPro" id="IPR016039">
    <property type="entry name" value="Thiolase-like"/>
</dbReference>
<evidence type="ECO:0000256" key="3">
    <source>
        <dbReference type="ARBA" id="ARBA00022603"/>
    </source>
</evidence>
<dbReference type="SMART" id="SM01294">
    <property type="entry name" value="PKS_PP_betabranch"/>
    <property type="match status" value="1"/>
</dbReference>
<dbReference type="PROSITE" id="PS52004">
    <property type="entry name" value="KS3_2"/>
    <property type="match status" value="1"/>
</dbReference>
<dbReference type="InterPro" id="IPR020806">
    <property type="entry name" value="PKS_PP-bd"/>
</dbReference>
<dbReference type="Pfam" id="PF04072">
    <property type="entry name" value="LCM"/>
    <property type="match status" value="1"/>
</dbReference>
<dbReference type="InterPro" id="IPR016036">
    <property type="entry name" value="Malonyl_transacylase_ACP-bd"/>
</dbReference>
<dbReference type="SUPFAM" id="SSF53901">
    <property type="entry name" value="Thiolase-like"/>
    <property type="match status" value="1"/>
</dbReference>
<dbReference type="Pfam" id="PF00698">
    <property type="entry name" value="Acyl_transf_1"/>
    <property type="match status" value="1"/>
</dbReference>
<dbReference type="InterPro" id="IPR014031">
    <property type="entry name" value="Ketoacyl_synth_C"/>
</dbReference>
<dbReference type="SUPFAM" id="SSF52151">
    <property type="entry name" value="FabD/lysophospholipase-like"/>
    <property type="match status" value="1"/>
</dbReference>
<dbReference type="SUPFAM" id="SSF53335">
    <property type="entry name" value="S-adenosyl-L-methionine-dependent methyltransferases"/>
    <property type="match status" value="2"/>
</dbReference>
<dbReference type="InterPro" id="IPR009081">
    <property type="entry name" value="PP-bd_ACP"/>
</dbReference>
<dbReference type="SMART" id="SM00823">
    <property type="entry name" value="PKS_PP"/>
    <property type="match status" value="1"/>
</dbReference>
<keyword evidence="6" id="KW-0812">Transmembrane</keyword>
<dbReference type="PANTHER" id="PTHR45681">
    <property type="entry name" value="POLYKETIDE SYNTHASE 44-RELATED"/>
    <property type="match status" value="1"/>
</dbReference>
<dbReference type="Gene3D" id="3.10.129.110">
    <property type="entry name" value="Polyketide synthase dehydratase"/>
    <property type="match status" value="1"/>
</dbReference>
<dbReference type="InterPro" id="IPR001031">
    <property type="entry name" value="Thioesterase"/>
</dbReference>
<dbReference type="Gene3D" id="3.40.47.10">
    <property type="match status" value="1"/>
</dbReference>
<dbReference type="GO" id="GO:0031177">
    <property type="term" value="F:phosphopantetheine binding"/>
    <property type="evidence" value="ECO:0007669"/>
    <property type="project" value="InterPro"/>
</dbReference>
<proteinExistence type="predicted"/>
<evidence type="ECO:0000259" key="9">
    <source>
        <dbReference type="PROSITE" id="PS52019"/>
    </source>
</evidence>
<dbReference type="GO" id="GO:0032259">
    <property type="term" value="P:methylation"/>
    <property type="evidence" value="ECO:0007669"/>
    <property type="project" value="UniProtKB-KW"/>
</dbReference>
<dbReference type="InterPro" id="IPR020841">
    <property type="entry name" value="PKS_Beta-ketoAc_synthase_dom"/>
</dbReference>
<evidence type="ECO:0000256" key="2">
    <source>
        <dbReference type="ARBA" id="ARBA00022553"/>
    </source>
</evidence>
<keyword evidence="3" id="KW-0489">Methyltransferase</keyword>
<dbReference type="InterPro" id="IPR029058">
    <property type="entry name" value="AB_hydrolase_fold"/>
</dbReference>
<sequence length="2882" mass="326756">MSQILNIKQTNNSACDSTHTCNTNNKLAIIGMSCLFPGHASNVDSFWDLLSSASETCSQQYPSNRMASSKFKHQAYSAGHFLQKSLDEFDYEFFEISKKEACSMDPQHRLLLQQVYHAFEDAGIPWNEIKGSKTGVFCSVMNQDYLTMRGWHDMDTFNSYTLINSSPANNSARISYHFDLRGPSFTLDTMCSGSLVALNCAAESLQKGECEMAVVAGVNLNFIPHEFVAQKLIGAAAQDGRCKTFSSQADGYGKSEGVGVLILKKYGECDNSSYRIHGLVAGTGVNHDGDRKSGITMPSFEGQLELLQHVYKKNGIEPHQVSYVEAHQTGTKVGDPIECNVLNHFFGVARKNHGMDKLPIGSVKSNIGHTEAVSGIASIIKALLMMKNQMFVPTIHCQDLNPEIQFDKKHLRVVREIEQIPQDVHSNPIIIGINSFGMGGTNAHVILQSYQKKKENNAKALNTEHTPRVLPLAAKSEYSLKMMASNLLKFLQDNSQISLDQILYNYCERKSHFSEFRAGLIFDSKDSLMNTLSKLSDKFENNDLCQTGKTNKRDVGRSEICFVFSGQGPQWFMMGRQLLESCSVFKETVLRVDQELKKYQQSGENWSIFDELSNKTEKDSLIYSTNVAQPCIFALQIALYEVLKQHSIHAKVVVGHSVGEVAAAFVYGALTFEEAVYLIYHRARLQHKCKDILKEKYSKSGKMMTINLGLEKTLSTLEILGFKDLVEIASINSDNSVVVGGEEQILKQLQQEMTKYFESDSTIRINCIFLRNEAAFHTSQMDEIKDELLETLNKKLHTKERGTTKSNDNIQALFSTVFGTKSSLQDMSTSQYWWQNVREGVKFSQTMEDIFERYKTVKYVIEISPHPVLSGYIKDIASKVRGSNDTTAVLPTLMRKKDEEVCIKQLLASLYVNGYEMNWKNINRLCMAENLTLLDSLPKYPFQLHSCWSESYESLRWRMCPPKTPLSDIDHPLLGKRKHNQMESYTDIVYEQMMDVFSNPMQQYIQDHKVQNEIFFPFAGFIEVSATAIMNHFELNSNTNVELCLKDFKVISPMILKEVRILQVHINTQSNQFRVFSRKKTDLLSIPFSEISKNPNQLNEKLPCDWVLHSYGSFTIKHIQEIGTPLIPNQEREEKALHVFETFRTELDAKTKSTHKENLYTRLNKSGLNYGPHFQGLDVFSQVDQDENRTSYMAQVSDPSVFSENEFAYCVWHPALLDSCFQLLICSMPEDTTYLPVSTESIFIYPQRQPKNQKHHMVYSTTYRNSATKQDSQLITCDLHVLGMRNEPFISFKGFTAAPLEKRAKTLTETSIVASQFSASPATNLCKLPSLESINEFMSKFDEIDDYSKEHEAMNKLAIRVCVQYCLSVFREMCGDMNEFDMHVLNSLIKEDHLKKLALLTMQFAVTLGMVKREHDKFIIIEIIPDKKELLQQLKNFPRKDLYCNLIDLIENSLIHMKQQLTGEVDPVSVLFSRKEKVLNDYYDEVSHQTKPLFDYIVKTILTHRSSSQKVTLRILELGAGLGGTTKQILPILHSFRDFLDVKYVFSDISNLFLVKAREKFAEYQYFMDFILLDIEKPLPPSIEKESFDLIIAANVVHATKDLSNVLSLVNSLLVSGGELFLVESDPNRAQFLHYFVGTLKGWWYFKDSYRGESALLSRDDWKQALSDCGFKNSVCMSIHSANYIVAQKDAVKSHWLFFTSNSKLEESLATCLSMNGVNVIRVSARVGASLSHEDSNKQSFEIDPTNLEHFQIIFNEWTCISGIIFGWPLGLASKDNNFSFNDVSDCVNALYSICKNLKFNTAGSKLVALTSGALGFENSDRVNISQSPIVGCLRSIYTEMFKNKLKVIDIVTEERSTSLARDLTHDILSPQYSDDEIVYSDHGRFVHFYSIVDTNTAKTSLTQSPYQGSWVITGGLGGIGLAMCEWLISKMGVKHVALLTRRQPKKDEQYILDRIMLNHPNTSISIHTTDICDYNILYDTLKEIHQEHPISAIVHAAMVLADCAANKMTRSNYEAAAKPKIIGAYNLHKCTVDLQCNLSVFLMLSSFSSLVGAFAQSNYNSGNFFLEILCKYRRSCGLAAQSLGLSLITGAGWATKAEVDEYFWVGAMHISDLLDHFEDLIAKQSILPPALTFFGFDIPEDTLQPHIARSYKKKSSTLSPPMNHSSNCSTDSIANKLKESVAKVFGMSANDLQVDKPLVDFGLDSLMAVEIRNWISREFTLNVTVSTLLSGVSTSTLVDMITSSQVVGDVKAESMNEASNNISELTHNNEELLECIHTEEKGNKVLICFPALGSSTDDFKELSTLVPNHSIYVVHLNFANNKYDWTLHFCELWTQVERLFKEQQVTVYGHSMGALVALEFTRFIQSNFNSKPVHLVVSANTPNNALHSNSYKRWKENGDETIIYAITDYELFPTITANIHDLEQKATKIRDLLQIPTFRSQFDFLLLYHSFDDDMFGKYQVECPITVFRGQHDKLVTDKTIHNWDKFAASSIRKITLEGAHHNLTSQYLKEVSRAILMEDNDSMSSQPTTCQVAATMCNSVDPATRSNQTMNNEFMNLIESLTPLEKTLFIPIVSRGLESQHHDGVIFDRVALDILTKLPTELQQDTSMDGMTRANIVGRTLVFDRKVLDIVHRRKSDKMMVVNVGCGLCSRYERLFDRSNDGVYWIDVDLKNVIELREKVIRTPQNQHYRTMSGSILEEYTYRELAEIRKQLQVGKTEIPVLIIAEGLFIYFDHDQLVQIFKLIEMAFPLCDVLFEMSGVVPYLMTPKSVKSVNKGGPFKSFVIDANTSVRSLHKKAKLISEHYQLEERQQLGGVNNRYPLIPPSWIPFAGLMASSMRVLHIQFQAHETHKTLPYSTVMHVLIHVLMVFMFIVLALKLCM</sequence>
<dbReference type="InterPro" id="IPR050444">
    <property type="entry name" value="Polyketide_Synthase"/>
</dbReference>
<accession>A0AA88GJ61</accession>
<dbReference type="InterPro" id="IPR014043">
    <property type="entry name" value="Acyl_transferase_dom"/>
</dbReference>
<dbReference type="InterPro" id="IPR029063">
    <property type="entry name" value="SAM-dependent_MTases_sf"/>
</dbReference>
<dbReference type="CDD" id="cd02440">
    <property type="entry name" value="AdoMet_MTases"/>
    <property type="match status" value="1"/>
</dbReference>
<dbReference type="InterPro" id="IPR001227">
    <property type="entry name" value="Ac_transferase_dom_sf"/>
</dbReference>
<dbReference type="Pfam" id="PF14765">
    <property type="entry name" value="PS-DH"/>
    <property type="match status" value="1"/>
</dbReference>
<feature type="active site" description="Proton donor; for dehydratase activity" evidence="5">
    <location>
        <position position="1218"/>
    </location>
</feature>
<dbReference type="Pfam" id="PF00109">
    <property type="entry name" value="ketoacyl-synt"/>
    <property type="match status" value="1"/>
</dbReference>
<evidence type="ECO:0000256" key="1">
    <source>
        <dbReference type="ARBA" id="ARBA00022450"/>
    </source>
</evidence>
<evidence type="ECO:0000313" key="10">
    <source>
        <dbReference type="EMBL" id="KAG2381944.1"/>
    </source>
</evidence>
<dbReference type="InterPro" id="IPR013217">
    <property type="entry name" value="Methyltransf_12"/>
</dbReference>
<feature type="region of interest" description="C-terminal hotdog fold" evidence="5">
    <location>
        <begin position="1151"/>
        <end position="1306"/>
    </location>
</feature>
<dbReference type="Pfam" id="PF02801">
    <property type="entry name" value="Ketoacyl-synt_C"/>
    <property type="match status" value="1"/>
</dbReference>
<dbReference type="InterPro" id="IPR057326">
    <property type="entry name" value="KR_dom"/>
</dbReference>
<dbReference type="Pfam" id="PF16197">
    <property type="entry name" value="KAsynt_C_assoc"/>
    <property type="match status" value="1"/>
</dbReference>
<dbReference type="SMART" id="SM00822">
    <property type="entry name" value="PKS_KR"/>
    <property type="match status" value="1"/>
</dbReference>
<keyword evidence="4" id="KW-0808">Transferase</keyword>
<feature type="active site" description="Proton acceptor; for dehydratase activity" evidence="5">
    <location>
        <position position="1008"/>
    </location>
</feature>
<dbReference type="GO" id="GO:0016746">
    <property type="term" value="F:acyltransferase activity"/>
    <property type="evidence" value="ECO:0007669"/>
    <property type="project" value="InterPro"/>
</dbReference>
<comment type="caution">
    <text evidence="10">The sequence shown here is derived from an EMBL/GenBank/DDBJ whole genome shotgun (WGS) entry which is preliminary data.</text>
</comment>
<evidence type="ECO:0000259" key="8">
    <source>
        <dbReference type="PROSITE" id="PS52004"/>
    </source>
</evidence>
<dbReference type="Gene3D" id="1.10.1200.10">
    <property type="entry name" value="ACP-like"/>
    <property type="match status" value="1"/>
</dbReference>
<feature type="transmembrane region" description="Helical" evidence="6">
    <location>
        <begin position="2855"/>
        <end position="2878"/>
    </location>
</feature>
<dbReference type="InterPro" id="IPR036736">
    <property type="entry name" value="ACP-like_sf"/>
</dbReference>
<dbReference type="InterPro" id="IPR013968">
    <property type="entry name" value="PKS_KR"/>
</dbReference>
<keyword evidence="6" id="KW-0472">Membrane</keyword>
<reference evidence="10 11" key="1">
    <citation type="journal article" date="2018" name="BMC Genomics">
        <title>The genome of Naegleria lovaniensis, the basis for a comparative approach to unravel pathogenicity factors of the human pathogenic amoeba N. fowleri.</title>
        <authorList>
            <person name="Liechti N."/>
            <person name="Schurch N."/>
            <person name="Bruggmann R."/>
            <person name="Wittwer M."/>
        </authorList>
    </citation>
    <scope>NUCLEOTIDE SEQUENCE [LARGE SCALE GENOMIC DNA]</scope>
    <source>
        <strain evidence="10 11">ATCC 30569</strain>
    </source>
</reference>
<feature type="domain" description="PKS/mFAS DH" evidence="9">
    <location>
        <begin position="971"/>
        <end position="1306"/>
    </location>
</feature>
<keyword evidence="2" id="KW-0597">Phosphoprotein</keyword>
<dbReference type="Pfam" id="PF08659">
    <property type="entry name" value="KR"/>
    <property type="match status" value="1"/>
</dbReference>
<dbReference type="InterPro" id="IPR016035">
    <property type="entry name" value="Acyl_Trfase/lysoPLipase"/>
</dbReference>
<dbReference type="Pfam" id="PF23297">
    <property type="entry name" value="ACP_SdgA_C"/>
    <property type="match status" value="1"/>
</dbReference>
<dbReference type="InterPro" id="IPR006162">
    <property type="entry name" value="Ppantetheine_attach_site"/>
</dbReference>
<feature type="domain" description="Ketosynthase family 3 (KS3)" evidence="8">
    <location>
        <begin position="24"/>
        <end position="449"/>
    </location>
</feature>
<keyword evidence="1" id="KW-0596">Phosphopantetheine</keyword>
<dbReference type="Gene3D" id="3.40.50.150">
    <property type="entry name" value="Vaccinia Virus protein VP39"/>
    <property type="match status" value="2"/>
</dbReference>
<evidence type="ECO:0000256" key="6">
    <source>
        <dbReference type="SAM" id="Phobius"/>
    </source>
</evidence>
<evidence type="ECO:0000256" key="5">
    <source>
        <dbReference type="PROSITE-ProRule" id="PRU01363"/>
    </source>
</evidence>
<protein>
    <recommendedName>
        <fullName evidence="12">Polyketide synthase</fullName>
    </recommendedName>
</protein>
<dbReference type="Pfam" id="PF00975">
    <property type="entry name" value="Thioesterase"/>
    <property type="match status" value="1"/>
</dbReference>
<dbReference type="InterPro" id="IPR007213">
    <property type="entry name" value="Ppm1/Ppm2/Tcmp"/>
</dbReference>
<dbReference type="CDD" id="cd00833">
    <property type="entry name" value="PKS"/>
    <property type="match status" value="1"/>
</dbReference>
<dbReference type="InterPro" id="IPR049900">
    <property type="entry name" value="PKS_mFAS_DH"/>
</dbReference>
<name>A0AA88GJ61_NAELO</name>
<dbReference type="Gene3D" id="3.40.366.10">
    <property type="entry name" value="Malonyl-Coenzyme A Acyl Carrier Protein, domain 2"/>
    <property type="match status" value="1"/>
</dbReference>
<dbReference type="SMART" id="SM00827">
    <property type="entry name" value="PKS_AT"/>
    <property type="match status" value="1"/>
</dbReference>
<dbReference type="SUPFAM" id="SSF51735">
    <property type="entry name" value="NAD(P)-binding Rossmann-fold domains"/>
    <property type="match status" value="1"/>
</dbReference>
<feature type="region of interest" description="N-terminal hotdog fold" evidence="5">
    <location>
        <begin position="971"/>
        <end position="1121"/>
    </location>
</feature>